<reference evidence="3" key="1">
    <citation type="journal article" date="2020" name="Fungal Divers.">
        <title>Resolving the Mortierellaceae phylogeny through synthesis of multi-gene phylogenetics and phylogenomics.</title>
        <authorList>
            <person name="Vandepol N."/>
            <person name="Liber J."/>
            <person name="Desiro A."/>
            <person name="Na H."/>
            <person name="Kennedy M."/>
            <person name="Barry K."/>
            <person name="Grigoriev I.V."/>
            <person name="Miller A.N."/>
            <person name="O'Donnell K."/>
            <person name="Stajich J.E."/>
            <person name="Bonito G."/>
        </authorList>
    </citation>
    <scope>NUCLEOTIDE SEQUENCE</scope>
    <source>
        <strain evidence="3">NRRL 6426</strain>
    </source>
</reference>
<gene>
    <name evidence="3" type="ORF">BG015_007106</name>
</gene>
<keyword evidence="1" id="KW-0812">Transmembrane</keyword>
<dbReference type="SUPFAM" id="SSF46565">
    <property type="entry name" value="Chaperone J-domain"/>
    <property type="match status" value="1"/>
</dbReference>
<proteinExistence type="predicted"/>
<feature type="transmembrane region" description="Helical" evidence="1">
    <location>
        <begin position="169"/>
        <end position="191"/>
    </location>
</feature>
<dbReference type="OrthoDB" id="436519at2759"/>
<dbReference type="EMBL" id="JAAAUQ010000354">
    <property type="protein sequence ID" value="KAF9151071.1"/>
    <property type="molecule type" value="Genomic_DNA"/>
</dbReference>
<evidence type="ECO:0000259" key="2">
    <source>
        <dbReference type="PROSITE" id="PS50076"/>
    </source>
</evidence>
<name>A0A9P5VBP1_9FUNG</name>
<feature type="domain" description="J" evidence="2">
    <location>
        <begin position="63"/>
        <end position="121"/>
    </location>
</feature>
<evidence type="ECO:0000313" key="4">
    <source>
        <dbReference type="Proteomes" id="UP000748756"/>
    </source>
</evidence>
<organism evidence="3 4">
    <name type="scientific">Linnemannia schmuckeri</name>
    <dbReference type="NCBI Taxonomy" id="64567"/>
    <lineage>
        <taxon>Eukaryota</taxon>
        <taxon>Fungi</taxon>
        <taxon>Fungi incertae sedis</taxon>
        <taxon>Mucoromycota</taxon>
        <taxon>Mortierellomycotina</taxon>
        <taxon>Mortierellomycetes</taxon>
        <taxon>Mortierellales</taxon>
        <taxon>Mortierellaceae</taxon>
        <taxon>Linnemannia</taxon>
    </lineage>
</organism>
<dbReference type="CDD" id="cd06257">
    <property type="entry name" value="DnaJ"/>
    <property type="match status" value="1"/>
</dbReference>
<dbReference type="AlphaFoldDB" id="A0A9P5VBP1"/>
<feature type="transmembrane region" description="Helical" evidence="1">
    <location>
        <begin position="144"/>
        <end position="162"/>
    </location>
</feature>
<evidence type="ECO:0000313" key="3">
    <source>
        <dbReference type="EMBL" id="KAF9151071.1"/>
    </source>
</evidence>
<dbReference type="InterPro" id="IPR036869">
    <property type="entry name" value="J_dom_sf"/>
</dbReference>
<comment type="caution">
    <text evidence="3">The sequence shown here is derived from an EMBL/GenBank/DDBJ whole genome shotgun (WGS) entry which is preliminary data.</text>
</comment>
<keyword evidence="4" id="KW-1185">Reference proteome</keyword>
<dbReference type="Proteomes" id="UP000748756">
    <property type="component" value="Unassembled WGS sequence"/>
</dbReference>
<feature type="transmembrane region" description="Helical" evidence="1">
    <location>
        <begin position="211"/>
        <end position="232"/>
    </location>
</feature>
<accession>A0A9P5VBP1</accession>
<dbReference type="PROSITE" id="PS50076">
    <property type="entry name" value="DNAJ_2"/>
    <property type="match status" value="1"/>
</dbReference>
<dbReference type="Pfam" id="PF00226">
    <property type="entry name" value="DnaJ"/>
    <property type="match status" value="1"/>
</dbReference>
<sequence length="245" mass="27535">MGLHPNHGLQAIYYSRRYGSNSPKLPRKGSTRFQRDFNWTLMIILGLYLSSLVYESIRTMEGNHYAILGLKFGSLTQKQFKMNFKKANLQYHPDKAEQARAGAAHEVLVDPALCLNYDRFGPTVLKCTTCKTNKDYLQAGLKTIYTFYSGAGIVLFLMNLVGKGNYGRYWRFIMLAVMGAIEMSLVLTAGSGGGWMGRLMPNLAPFEQTTVLHQLYISASVVISQVGPVLFLERKDQQETSSDSY</sequence>
<dbReference type="InterPro" id="IPR001623">
    <property type="entry name" value="DnaJ_domain"/>
</dbReference>
<feature type="transmembrane region" description="Helical" evidence="1">
    <location>
        <begin position="37"/>
        <end position="54"/>
    </location>
</feature>
<dbReference type="Gene3D" id="1.10.287.110">
    <property type="entry name" value="DnaJ domain"/>
    <property type="match status" value="1"/>
</dbReference>
<keyword evidence="1" id="KW-1133">Transmembrane helix</keyword>
<evidence type="ECO:0000256" key="1">
    <source>
        <dbReference type="SAM" id="Phobius"/>
    </source>
</evidence>
<keyword evidence="1" id="KW-0472">Membrane</keyword>
<protein>
    <recommendedName>
        <fullName evidence="2">J domain-containing protein</fullName>
    </recommendedName>
</protein>